<protein>
    <submittedName>
        <fullName evidence="1">Uncharacterized protein</fullName>
    </submittedName>
</protein>
<keyword evidence="2" id="KW-1185">Reference proteome</keyword>
<dbReference type="Proteomes" id="UP001154282">
    <property type="component" value="Unassembled WGS sequence"/>
</dbReference>
<gene>
    <name evidence="1" type="ORF">LITE_LOCUS41353</name>
</gene>
<comment type="caution">
    <text evidence="1">The sequence shown here is derived from an EMBL/GenBank/DDBJ whole genome shotgun (WGS) entry which is preliminary data.</text>
</comment>
<dbReference type="EMBL" id="CAMGYJ010000009">
    <property type="protein sequence ID" value="CAI0539633.1"/>
    <property type="molecule type" value="Genomic_DNA"/>
</dbReference>
<proteinExistence type="predicted"/>
<name>A0AAV0Q2T2_9ROSI</name>
<evidence type="ECO:0000313" key="1">
    <source>
        <dbReference type="EMBL" id="CAI0539633.1"/>
    </source>
</evidence>
<evidence type="ECO:0000313" key="2">
    <source>
        <dbReference type="Proteomes" id="UP001154282"/>
    </source>
</evidence>
<organism evidence="1 2">
    <name type="scientific">Linum tenue</name>
    <dbReference type="NCBI Taxonomy" id="586396"/>
    <lineage>
        <taxon>Eukaryota</taxon>
        <taxon>Viridiplantae</taxon>
        <taxon>Streptophyta</taxon>
        <taxon>Embryophyta</taxon>
        <taxon>Tracheophyta</taxon>
        <taxon>Spermatophyta</taxon>
        <taxon>Magnoliopsida</taxon>
        <taxon>eudicotyledons</taxon>
        <taxon>Gunneridae</taxon>
        <taxon>Pentapetalae</taxon>
        <taxon>rosids</taxon>
        <taxon>fabids</taxon>
        <taxon>Malpighiales</taxon>
        <taxon>Linaceae</taxon>
        <taxon>Linum</taxon>
    </lineage>
</organism>
<dbReference type="AlphaFoldDB" id="A0AAV0Q2T2"/>
<accession>A0AAV0Q2T2</accession>
<sequence length="61" mass="7197">MAFSVPSHRDKISMELARWLPIASRIISCKWNSMIFGCDTIGLRFYELRNHQLSLKRTKRS</sequence>
<reference evidence="1" key="1">
    <citation type="submission" date="2022-08" db="EMBL/GenBank/DDBJ databases">
        <authorList>
            <person name="Gutierrez-Valencia J."/>
        </authorList>
    </citation>
    <scope>NUCLEOTIDE SEQUENCE</scope>
</reference>